<dbReference type="EMBL" id="CP003620">
    <property type="protein sequence ID" value="AFZ12423.1"/>
    <property type="molecule type" value="Genomic_DNA"/>
</dbReference>
<dbReference type="Pfam" id="PF05685">
    <property type="entry name" value="Uma2"/>
    <property type="match status" value="1"/>
</dbReference>
<dbReference type="SUPFAM" id="SSF52980">
    <property type="entry name" value="Restriction endonuclease-like"/>
    <property type="match status" value="1"/>
</dbReference>
<protein>
    <recommendedName>
        <fullName evidence="1">Putative restriction endonuclease domain-containing protein</fullName>
    </recommendedName>
</protein>
<dbReference type="InterPro" id="IPR011335">
    <property type="entry name" value="Restrct_endonuc-II-like"/>
</dbReference>
<dbReference type="KEGG" id="cep:Cri9333_1531"/>
<dbReference type="PANTHER" id="PTHR36558">
    <property type="entry name" value="GLR1098 PROTEIN"/>
    <property type="match status" value="1"/>
</dbReference>
<dbReference type="eggNOG" id="COG4636">
    <property type="taxonomic scope" value="Bacteria"/>
</dbReference>
<dbReference type="AlphaFoldDB" id="K9VWE4"/>
<dbReference type="HOGENOM" id="CLU_076312_6_2_3"/>
<name>K9VWE4_9CYAN</name>
<dbReference type="Proteomes" id="UP000010472">
    <property type="component" value="Chromosome"/>
</dbReference>
<dbReference type="STRING" id="1173022.Cri9333_1531"/>
<gene>
    <name evidence="2" type="ORF">Cri9333_1531</name>
</gene>
<sequence length="186" mass="21414">MFAQSQLSNITIDEYLQLELKCDIRHEYIAGQVYAMAGASEAHDIISGNIYVRLRTHLRGSGCRVFSSDMKVKIKLLDIFYYPDISVTCDAQDIEKYFKTRPCLIVEVISPSTARIDRNEKLLNYRQLESLQEYLLVDQEKIKVEIYRKDDQGNWSVKTLGEGDVLNLVSVGLEMTMAEIYEDVEL</sequence>
<evidence type="ECO:0000313" key="3">
    <source>
        <dbReference type="Proteomes" id="UP000010472"/>
    </source>
</evidence>
<proteinExistence type="predicted"/>
<dbReference type="RefSeq" id="WP_015202544.1">
    <property type="nucleotide sequence ID" value="NC_019753.1"/>
</dbReference>
<feature type="domain" description="Putative restriction endonuclease" evidence="1">
    <location>
        <begin position="13"/>
        <end position="177"/>
    </location>
</feature>
<organism evidence="2 3">
    <name type="scientific">Crinalium epipsammum PCC 9333</name>
    <dbReference type="NCBI Taxonomy" id="1173022"/>
    <lineage>
        <taxon>Bacteria</taxon>
        <taxon>Bacillati</taxon>
        <taxon>Cyanobacteriota</taxon>
        <taxon>Cyanophyceae</taxon>
        <taxon>Gomontiellales</taxon>
        <taxon>Gomontiellaceae</taxon>
        <taxon>Crinalium</taxon>
    </lineage>
</organism>
<dbReference type="CDD" id="cd06260">
    <property type="entry name" value="DUF820-like"/>
    <property type="match status" value="1"/>
</dbReference>
<dbReference type="Gene3D" id="3.90.1570.10">
    <property type="entry name" value="tt1808, chain A"/>
    <property type="match status" value="1"/>
</dbReference>
<evidence type="ECO:0000259" key="1">
    <source>
        <dbReference type="Pfam" id="PF05685"/>
    </source>
</evidence>
<accession>K9VWE4</accession>
<dbReference type="PANTHER" id="PTHR36558:SF1">
    <property type="entry name" value="RESTRICTION ENDONUCLEASE DOMAIN-CONTAINING PROTEIN-RELATED"/>
    <property type="match status" value="1"/>
</dbReference>
<keyword evidence="3" id="KW-1185">Reference proteome</keyword>
<dbReference type="OrthoDB" id="422510at2"/>
<dbReference type="InterPro" id="IPR008538">
    <property type="entry name" value="Uma2"/>
</dbReference>
<dbReference type="InterPro" id="IPR012296">
    <property type="entry name" value="Nuclease_put_TT1808"/>
</dbReference>
<dbReference type="PATRIC" id="fig|1173022.3.peg.1655"/>
<evidence type="ECO:0000313" key="2">
    <source>
        <dbReference type="EMBL" id="AFZ12423.1"/>
    </source>
</evidence>
<reference evidence="2 3" key="1">
    <citation type="submission" date="2012-06" db="EMBL/GenBank/DDBJ databases">
        <title>Finished chromosome of genome of Crinalium epipsammum PCC 9333.</title>
        <authorList>
            <consortium name="US DOE Joint Genome Institute"/>
            <person name="Gugger M."/>
            <person name="Coursin T."/>
            <person name="Rippka R."/>
            <person name="Tandeau De Marsac N."/>
            <person name="Huntemann M."/>
            <person name="Wei C.-L."/>
            <person name="Han J."/>
            <person name="Detter J.C."/>
            <person name="Han C."/>
            <person name="Tapia R."/>
            <person name="Davenport K."/>
            <person name="Daligault H."/>
            <person name="Erkkila T."/>
            <person name="Gu W."/>
            <person name="Munk A.C.C."/>
            <person name="Teshima H."/>
            <person name="Xu Y."/>
            <person name="Chain P."/>
            <person name="Chen A."/>
            <person name="Krypides N."/>
            <person name="Mavromatis K."/>
            <person name="Markowitz V."/>
            <person name="Szeto E."/>
            <person name="Ivanova N."/>
            <person name="Mikhailova N."/>
            <person name="Ovchinnikova G."/>
            <person name="Pagani I."/>
            <person name="Pati A."/>
            <person name="Goodwin L."/>
            <person name="Peters L."/>
            <person name="Pitluck S."/>
            <person name="Woyke T."/>
            <person name="Kerfeld C."/>
        </authorList>
    </citation>
    <scope>NUCLEOTIDE SEQUENCE [LARGE SCALE GENOMIC DNA]</scope>
    <source>
        <strain evidence="2 3">PCC 9333</strain>
    </source>
</reference>